<feature type="transmembrane region" description="Helical" evidence="3">
    <location>
        <begin position="660"/>
        <end position="679"/>
    </location>
</feature>
<name>A0A9W6C2G1_9CHLO</name>
<feature type="transmembrane region" description="Helical" evidence="3">
    <location>
        <begin position="815"/>
        <end position="834"/>
    </location>
</feature>
<feature type="transmembrane region" description="Helical" evidence="3">
    <location>
        <begin position="709"/>
        <end position="726"/>
    </location>
</feature>
<keyword evidence="3" id="KW-1133">Transmembrane helix</keyword>
<dbReference type="GO" id="GO:0005886">
    <property type="term" value="C:plasma membrane"/>
    <property type="evidence" value="ECO:0007669"/>
    <property type="project" value="TreeGrafter"/>
</dbReference>
<proteinExistence type="inferred from homology"/>
<dbReference type="InterPro" id="IPR014032">
    <property type="entry name" value="Peptidase_A24A_bac"/>
</dbReference>
<feature type="transmembrane region" description="Helical" evidence="3">
    <location>
        <begin position="349"/>
        <end position="368"/>
    </location>
</feature>
<organism evidence="5 6">
    <name type="scientific">Pleodorina starrii</name>
    <dbReference type="NCBI Taxonomy" id="330485"/>
    <lineage>
        <taxon>Eukaryota</taxon>
        <taxon>Viridiplantae</taxon>
        <taxon>Chlorophyta</taxon>
        <taxon>core chlorophytes</taxon>
        <taxon>Chlorophyceae</taxon>
        <taxon>CS clade</taxon>
        <taxon>Chlamydomonadales</taxon>
        <taxon>Volvocaceae</taxon>
        <taxon>Pleodorina</taxon>
    </lineage>
</organism>
<evidence type="ECO:0000256" key="1">
    <source>
        <dbReference type="ARBA" id="ARBA00005801"/>
    </source>
</evidence>
<accession>A0A9W6C2G1</accession>
<feature type="transmembrane region" description="Helical" evidence="3">
    <location>
        <begin position="622"/>
        <end position="640"/>
    </location>
</feature>
<comment type="caution">
    <text evidence="5">The sequence shown here is derived from an EMBL/GenBank/DDBJ whole genome shotgun (WGS) entry which is preliminary data.</text>
</comment>
<dbReference type="PANTHER" id="PTHR30487">
    <property type="entry name" value="TYPE 4 PREPILIN-LIKE PROTEINS LEADER PEPTIDE-PROCESSING ENZYME"/>
    <property type="match status" value="1"/>
</dbReference>
<dbReference type="InterPro" id="IPR050882">
    <property type="entry name" value="Prepilin_peptidase/N-MTase"/>
</dbReference>
<protein>
    <recommendedName>
        <fullName evidence="4">Prepilin type IV endopeptidase peptidase domain-containing protein</fullName>
    </recommendedName>
</protein>
<evidence type="ECO:0000256" key="2">
    <source>
        <dbReference type="SAM" id="MobiDB-lite"/>
    </source>
</evidence>
<reference evidence="5 6" key="1">
    <citation type="journal article" date="2023" name="Commun. Biol.">
        <title>Reorganization of the ancestral sex-determining regions during the evolution of trioecy in Pleodorina starrii.</title>
        <authorList>
            <person name="Takahashi K."/>
            <person name="Suzuki S."/>
            <person name="Kawai-Toyooka H."/>
            <person name="Yamamoto K."/>
            <person name="Hamaji T."/>
            <person name="Ootsuki R."/>
            <person name="Yamaguchi H."/>
            <person name="Kawachi M."/>
            <person name="Higashiyama T."/>
            <person name="Nozaki H."/>
        </authorList>
    </citation>
    <scope>NUCLEOTIDE SEQUENCE [LARGE SCALE GENOMIC DNA]</scope>
    <source>
        <strain evidence="5 6">NIES-4479</strain>
    </source>
</reference>
<keyword evidence="6" id="KW-1185">Reference proteome</keyword>
<dbReference type="Proteomes" id="UP001165080">
    <property type="component" value="Unassembled WGS sequence"/>
</dbReference>
<dbReference type="EMBL" id="BRXU01000063">
    <property type="protein sequence ID" value="GLC62317.1"/>
    <property type="molecule type" value="Genomic_DNA"/>
</dbReference>
<feature type="transmembrane region" description="Helical" evidence="3">
    <location>
        <begin position="780"/>
        <end position="803"/>
    </location>
</feature>
<dbReference type="GO" id="GO:0006465">
    <property type="term" value="P:signal peptide processing"/>
    <property type="evidence" value="ECO:0007669"/>
    <property type="project" value="TreeGrafter"/>
</dbReference>
<gene>
    <name evidence="5" type="primary">PLESTB003292</name>
    <name evidence="5" type="ORF">PLESTB_001869900</name>
</gene>
<evidence type="ECO:0000259" key="4">
    <source>
        <dbReference type="Pfam" id="PF01478"/>
    </source>
</evidence>
<keyword evidence="3" id="KW-0472">Membrane</keyword>
<feature type="region of interest" description="Disordered" evidence="2">
    <location>
        <begin position="255"/>
        <end position="304"/>
    </location>
</feature>
<dbReference type="InterPro" id="IPR000045">
    <property type="entry name" value="Prepilin_IV_endopep_pep"/>
</dbReference>
<evidence type="ECO:0000256" key="3">
    <source>
        <dbReference type="SAM" id="Phobius"/>
    </source>
</evidence>
<comment type="similarity">
    <text evidence="1">Belongs to the peptidase A24 family.</text>
</comment>
<evidence type="ECO:0000313" key="5">
    <source>
        <dbReference type="EMBL" id="GLC62317.1"/>
    </source>
</evidence>
<feature type="domain" description="Prepilin type IV endopeptidase peptidase" evidence="4">
    <location>
        <begin position="688"/>
        <end position="798"/>
    </location>
</feature>
<dbReference type="Gene3D" id="1.20.120.1220">
    <property type="match status" value="1"/>
</dbReference>
<feature type="transmembrane region" description="Helical" evidence="3">
    <location>
        <begin position="738"/>
        <end position="760"/>
    </location>
</feature>
<keyword evidence="3" id="KW-0812">Transmembrane</keyword>
<dbReference type="AlphaFoldDB" id="A0A9W6C2G1"/>
<evidence type="ECO:0000313" key="6">
    <source>
        <dbReference type="Proteomes" id="UP001165080"/>
    </source>
</evidence>
<feature type="compositionally biased region" description="Basic and acidic residues" evidence="2">
    <location>
        <begin position="267"/>
        <end position="283"/>
    </location>
</feature>
<dbReference type="Pfam" id="PF01478">
    <property type="entry name" value="Peptidase_A24"/>
    <property type="match status" value="1"/>
</dbReference>
<sequence length="843" mass="90695">MDGDEQVERTAAVERLRATARNQLRDGAEGAQELEHALAFLGELDLRTLREIERELARPDSIITRPDTGAHGGLATFLGARYAAAFPASRYHPSTPVPQIRARLLDTLVFREIRTAHGSTMFDRSVRGVQGALGLSPRDSLAETGFPEYGAAAVFLLLDVAASFATVQLSKTSAHITASMGYSGMDAYADALDACHFMTAAFAKHLLRSPPDPDKLVTMAARGRLDGYGISPMDLDGDRLRTELSKLRDRLPELSGPYSSWGPAGDAVRRQPPDTAGREDDVRQSFSVSRRPGRPRTAGEAEQHHLSRKDWSCWVREHRAQLAPVLAIAAPGIFWWSARASALELSGRLIVLAGLMGAIAGAALAALLGSRAQAFFRAAEGLSMYIVLQGRRDAQFLRALRTLRPDLFIGARHAGLPRLVTVVVERNGVLFLCRGARPSVVAAFHWLHVPRITAPEDPPGTPRRRAHRVAFEVRREGADVVLGLPLERAKVAWTQRSYLENKPLEAVLSLLQGLRRTWALPLLGARNHGDNEDTSERLRLMSGADELAGTPWEQEVLDWEFGPRPPLELSGAAAARREQAVLAMVVVLMAVGGGQPHTRASAEAPTDRRSAFVEPMLGSAPLWLVLTAGLVGAVVGWFLPRVVLQYSPVNDEPAPPPSRPLLMVATAALFVLVASFFGLSWMLPAYSFFAAVAVVLTVIDLRHHLLPNAVVLPALGIGFVLLALAATGENAWGALLRAVLGALVLFVLYLVLALISPAGLGMGDVKLAAVLGLFLGFQGWGALFVGAVLASVVGMVVGFAVLASRRGGLRSDVPFGPSMLAGALVAVVWGELLAREYLLPGLY</sequence>
<dbReference type="GO" id="GO:0004190">
    <property type="term" value="F:aspartic-type endopeptidase activity"/>
    <property type="evidence" value="ECO:0007669"/>
    <property type="project" value="InterPro"/>
</dbReference>
<dbReference type="PANTHER" id="PTHR30487:SF0">
    <property type="entry name" value="PREPILIN LEADER PEPTIDASE_N-METHYLTRANSFERASE-RELATED"/>
    <property type="match status" value="1"/>
</dbReference>
<dbReference type="PRINTS" id="PR00864">
    <property type="entry name" value="PREPILNPTASE"/>
</dbReference>